<evidence type="ECO:0000313" key="2">
    <source>
        <dbReference type="EnsemblPlants" id="PNT68960"/>
    </source>
</evidence>
<dbReference type="EnsemblPlants" id="PNT68960">
    <property type="protein sequence ID" value="PNT68960"/>
    <property type="gene ID" value="BRADI_3g47622v3"/>
</dbReference>
<keyword evidence="3" id="KW-1185">Reference proteome</keyword>
<reference evidence="1 2" key="1">
    <citation type="journal article" date="2010" name="Nature">
        <title>Genome sequencing and analysis of the model grass Brachypodium distachyon.</title>
        <authorList>
            <consortium name="International Brachypodium Initiative"/>
        </authorList>
    </citation>
    <scope>NUCLEOTIDE SEQUENCE [LARGE SCALE GENOMIC DNA]</scope>
    <source>
        <strain evidence="1 2">Bd21</strain>
    </source>
</reference>
<name>A0A2K2D3V9_BRADI</name>
<evidence type="ECO:0000313" key="3">
    <source>
        <dbReference type="Proteomes" id="UP000008810"/>
    </source>
</evidence>
<reference evidence="2" key="3">
    <citation type="submission" date="2018-08" db="UniProtKB">
        <authorList>
            <consortium name="EnsemblPlants"/>
        </authorList>
    </citation>
    <scope>IDENTIFICATION</scope>
    <source>
        <strain evidence="2">cv. Bd21</strain>
    </source>
</reference>
<accession>A0A2K2D3V9</accession>
<protein>
    <submittedName>
        <fullName evidence="1 2">Uncharacterized protein</fullName>
    </submittedName>
</protein>
<reference evidence="1" key="2">
    <citation type="submission" date="2017-06" db="EMBL/GenBank/DDBJ databases">
        <title>WGS assembly of Brachypodium distachyon.</title>
        <authorList>
            <consortium name="The International Brachypodium Initiative"/>
            <person name="Lucas S."/>
            <person name="Harmon-Smith M."/>
            <person name="Lail K."/>
            <person name="Tice H."/>
            <person name="Grimwood J."/>
            <person name="Bruce D."/>
            <person name="Barry K."/>
            <person name="Shu S."/>
            <person name="Lindquist E."/>
            <person name="Wang M."/>
            <person name="Pitluck S."/>
            <person name="Vogel J.P."/>
            <person name="Garvin D.F."/>
            <person name="Mockler T.C."/>
            <person name="Schmutz J."/>
            <person name="Rokhsar D."/>
            <person name="Bevan M.W."/>
        </authorList>
    </citation>
    <scope>NUCLEOTIDE SEQUENCE</scope>
    <source>
        <strain evidence="1">Bd21</strain>
    </source>
</reference>
<dbReference type="Proteomes" id="UP000008810">
    <property type="component" value="Chromosome 3"/>
</dbReference>
<proteinExistence type="predicted"/>
<sequence>MRRDPAGSSCCPPLASLGKRRPCAWLSFPVSEKGRVFVFYPAWIDEDRRRRSMAGGLIWSRNWMDMGIVRLTSFQL</sequence>
<organism evidence="1">
    <name type="scientific">Brachypodium distachyon</name>
    <name type="common">Purple false brome</name>
    <name type="synonym">Trachynia distachya</name>
    <dbReference type="NCBI Taxonomy" id="15368"/>
    <lineage>
        <taxon>Eukaryota</taxon>
        <taxon>Viridiplantae</taxon>
        <taxon>Streptophyta</taxon>
        <taxon>Embryophyta</taxon>
        <taxon>Tracheophyta</taxon>
        <taxon>Spermatophyta</taxon>
        <taxon>Magnoliopsida</taxon>
        <taxon>Liliopsida</taxon>
        <taxon>Poales</taxon>
        <taxon>Poaceae</taxon>
        <taxon>BOP clade</taxon>
        <taxon>Pooideae</taxon>
        <taxon>Stipodae</taxon>
        <taxon>Brachypodieae</taxon>
        <taxon>Brachypodium</taxon>
    </lineage>
</organism>
<dbReference type="Gramene" id="PNT68960">
    <property type="protein sequence ID" value="PNT68960"/>
    <property type="gene ID" value="BRADI_3g47622v3"/>
</dbReference>
<evidence type="ECO:0000313" key="1">
    <source>
        <dbReference type="EMBL" id="PNT68960.1"/>
    </source>
</evidence>
<gene>
    <name evidence="1" type="ORF">BRADI_3g47622v3</name>
</gene>
<dbReference type="AlphaFoldDB" id="A0A2K2D3V9"/>
<dbReference type="InParanoid" id="A0A2K2D3V9"/>
<dbReference type="EMBL" id="CM000882">
    <property type="protein sequence ID" value="PNT68960.1"/>
    <property type="molecule type" value="Genomic_DNA"/>
</dbReference>